<evidence type="ECO:0000256" key="3">
    <source>
        <dbReference type="ARBA" id="ARBA00022485"/>
    </source>
</evidence>
<keyword evidence="5" id="KW-0560">Oxidoreductase</keyword>
<dbReference type="GO" id="GO:0016002">
    <property type="term" value="F:sulfite reductase activity"/>
    <property type="evidence" value="ECO:0007669"/>
    <property type="project" value="TreeGrafter"/>
</dbReference>
<feature type="domain" description="Nitrite/sulphite reductase 4Fe-4S" evidence="9">
    <location>
        <begin position="121"/>
        <end position="252"/>
    </location>
</feature>
<keyword evidence="6" id="KW-0408">Iron</keyword>
<organism evidence="11 12">
    <name type="scientific">Candidatus Nasuia deltocephalincola</name>
    <dbReference type="NCBI Taxonomy" id="1160784"/>
    <lineage>
        <taxon>Bacteria</taxon>
        <taxon>Pseudomonadati</taxon>
        <taxon>Pseudomonadota</taxon>
        <taxon>Betaproteobacteria</taxon>
        <taxon>Candidatus Nasuia</taxon>
    </lineage>
</organism>
<dbReference type="GO" id="GO:0009337">
    <property type="term" value="C:sulfite reductase complex (NADPH)"/>
    <property type="evidence" value="ECO:0007669"/>
    <property type="project" value="TreeGrafter"/>
</dbReference>
<keyword evidence="4" id="KW-0479">Metal-binding</keyword>
<dbReference type="PANTHER" id="PTHR11493:SF47">
    <property type="entry name" value="SULFITE REDUCTASE [NADPH] SUBUNIT BETA"/>
    <property type="match status" value="1"/>
</dbReference>
<dbReference type="GO" id="GO:0051539">
    <property type="term" value="F:4 iron, 4 sulfur cluster binding"/>
    <property type="evidence" value="ECO:0007669"/>
    <property type="project" value="UniProtKB-KW"/>
</dbReference>
<dbReference type="Pfam" id="PF03460">
    <property type="entry name" value="NIR_SIR_ferr"/>
    <property type="match status" value="1"/>
</dbReference>
<dbReference type="Gene3D" id="3.30.413.10">
    <property type="entry name" value="Sulfite Reductase Hemoprotein, domain 1"/>
    <property type="match status" value="2"/>
</dbReference>
<feature type="transmembrane region" description="Helical" evidence="8">
    <location>
        <begin position="191"/>
        <end position="212"/>
    </location>
</feature>
<dbReference type="InterPro" id="IPR005117">
    <property type="entry name" value="NiRdtase/SiRdtase_haem-b_fer"/>
</dbReference>
<keyword evidence="3" id="KW-0004">4Fe-4S</keyword>
<dbReference type="Pfam" id="PF01077">
    <property type="entry name" value="NIR_SIR"/>
    <property type="match status" value="1"/>
</dbReference>
<dbReference type="InterPro" id="IPR045854">
    <property type="entry name" value="NO2/SO3_Rdtase_4Fe4S_sf"/>
</dbReference>
<comment type="cofactor">
    <cofactor evidence="2">
        <name>[4Fe-4S] cluster</name>
        <dbReference type="ChEBI" id="CHEBI:49883"/>
    </cofactor>
</comment>
<feature type="domain" description="Nitrite/Sulfite reductase ferredoxin-like" evidence="10">
    <location>
        <begin position="47"/>
        <end position="106"/>
    </location>
</feature>
<dbReference type="InterPro" id="IPR036136">
    <property type="entry name" value="Nit/Sulf_reduc_fer-like_dom_sf"/>
</dbReference>
<keyword evidence="8" id="KW-0812">Transmembrane</keyword>
<reference evidence="11" key="1">
    <citation type="submission" date="2017-11" db="EMBL/GenBank/DDBJ databases">
        <authorList>
            <person name="Jian Z."/>
        </authorList>
    </citation>
    <scope>NUCLEOTIDE SEQUENCE</scope>
    <source>
        <strain evidence="11">YC</strain>
    </source>
</reference>
<keyword evidence="8" id="KW-0472">Membrane</keyword>
<keyword evidence="12" id="KW-1185">Reference proteome</keyword>
<dbReference type="InterPro" id="IPR045169">
    <property type="entry name" value="NO2/SO3_Rdtase_4Fe4S_prot"/>
</dbReference>
<dbReference type="InterPro" id="IPR006067">
    <property type="entry name" value="NO2/SO3_Rdtase_4Fe4S_dom"/>
</dbReference>
<dbReference type="GO" id="GO:0000103">
    <property type="term" value="P:sulfate assimilation"/>
    <property type="evidence" value="ECO:0007669"/>
    <property type="project" value="TreeGrafter"/>
</dbReference>
<dbReference type="Gene3D" id="3.90.480.10">
    <property type="entry name" value="Sulfite Reductase Hemoprotein,Domain 2"/>
    <property type="match status" value="1"/>
</dbReference>
<dbReference type="GO" id="GO:0020037">
    <property type="term" value="F:heme binding"/>
    <property type="evidence" value="ECO:0007669"/>
    <property type="project" value="InterPro"/>
</dbReference>
<dbReference type="EMBL" id="CP024850">
    <property type="protein sequence ID" value="QSF25340.1"/>
    <property type="molecule type" value="Genomic_DNA"/>
</dbReference>
<dbReference type="SUPFAM" id="SSF56014">
    <property type="entry name" value="Nitrite and sulphite reductase 4Fe-4S domain-like"/>
    <property type="match status" value="2"/>
</dbReference>
<name>A0A975A371_9PROT</name>
<protein>
    <recommendedName>
        <fullName evidence="13">Sulfite reductase [NADPH] hemoprotein beta-component</fullName>
    </recommendedName>
</protein>
<dbReference type="GO" id="GO:0046872">
    <property type="term" value="F:metal ion binding"/>
    <property type="evidence" value="ECO:0007669"/>
    <property type="project" value="UniProtKB-KW"/>
</dbReference>
<sequence length="495" mass="59876">MNYYCFYYTFILQNYLNNFINNFINFLVGNYSENEFKIFRLQYGLYRQKSSYMLRLSIPYGILNFDQFFLISYISYIYDKKYFHFTTRTNIQFNWIKLFYIFEIFKKTFLFFINSIQSSGNCVRNITSNINKFLNPTPWGEIIRQWFTFNSEFLFLPRKFKISILSCKKDYIIFKCHDLGIYIKKNFFNNLIINFLIGGGLGRTPVIGFYILKNIHWNKILNYFDKIVRIYNIYGFRNNIYKSRLKILIKSLPHFNYLSFIYKEFNYSNKHIYFFNEKNINYFFCLKKNNLKNYFLKKKIIYNNFFLCWLKNNIFNNFLFIPIKNNNTPSGDVNYLQIKIIYYFLNKTFYIFIFNRQNLLLDCSYLNIYLIYLKLKKYFLNIYNSFLITDSICCPGQDYCVLANAKSIYLLNIIKYMFLDFNTIFKLGKISLNISGCINSCGHHHVSNLGFLGVNKSGENYYQIYLGGNYNNFCSLKFSKAFLPSVSNFKIFYFF</sequence>
<evidence type="ECO:0000313" key="12">
    <source>
        <dbReference type="Proteomes" id="UP000663075"/>
    </source>
</evidence>
<dbReference type="Proteomes" id="UP000663075">
    <property type="component" value="Chromosome"/>
</dbReference>
<accession>A0A975A371</accession>
<proteinExistence type="predicted"/>
<evidence type="ECO:0000313" key="11">
    <source>
        <dbReference type="EMBL" id="QSF25340.1"/>
    </source>
</evidence>
<evidence type="ECO:0000256" key="6">
    <source>
        <dbReference type="ARBA" id="ARBA00023004"/>
    </source>
</evidence>
<evidence type="ECO:0000259" key="10">
    <source>
        <dbReference type="Pfam" id="PF03460"/>
    </source>
</evidence>
<feature type="transmembrane region" description="Helical" evidence="8">
    <location>
        <begin position="58"/>
        <end position="78"/>
    </location>
</feature>
<gene>
    <name evidence="11" type="ORF">CU086_00730</name>
</gene>
<dbReference type="GO" id="GO:0050311">
    <property type="term" value="F:sulfite reductase (ferredoxin) activity"/>
    <property type="evidence" value="ECO:0007669"/>
    <property type="project" value="TreeGrafter"/>
</dbReference>
<dbReference type="AlphaFoldDB" id="A0A975A371"/>
<evidence type="ECO:0000256" key="4">
    <source>
        <dbReference type="ARBA" id="ARBA00022723"/>
    </source>
</evidence>
<evidence type="ECO:0000256" key="2">
    <source>
        <dbReference type="ARBA" id="ARBA00001966"/>
    </source>
</evidence>
<comment type="cofactor">
    <cofactor evidence="1">
        <name>siroheme</name>
        <dbReference type="ChEBI" id="CHEBI:60052"/>
    </cofactor>
</comment>
<keyword evidence="8" id="KW-1133">Transmembrane helix</keyword>
<evidence type="ECO:0000256" key="7">
    <source>
        <dbReference type="ARBA" id="ARBA00023014"/>
    </source>
</evidence>
<evidence type="ECO:0000256" key="5">
    <source>
        <dbReference type="ARBA" id="ARBA00023002"/>
    </source>
</evidence>
<evidence type="ECO:0000256" key="1">
    <source>
        <dbReference type="ARBA" id="ARBA00001929"/>
    </source>
</evidence>
<keyword evidence="7" id="KW-0411">Iron-sulfur</keyword>
<dbReference type="SUPFAM" id="SSF55124">
    <property type="entry name" value="Nitrite/Sulfite reductase N-terminal domain-like"/>
    <property type="match status" value="1"/>
</dbReference>
<evidence type="ECO:0000259" key="9">
    <source>
        <dbReference type="Pfam" id="PF01077"/>
    </source>
</evidence>
<evidence type="ECO:0000256" key="8">
    <source>
        <dbReference type="SAM" id="Phobius"/>
    </source>
</evidence>
<dbReference type="PANTHER" id="PTHR11493">
    <property type="entry name" value="SULFITE REDUCTASE [NADPH] SUBUNIT BETA-RELATED"/>
    <property type="match status" value="1"/>
</dbReference>
<evidence type="ECO:0008006" key="13">
    <source>
        <dbReference type="Google" id="ProtNLM"/>
    </source>
</evidence>